<name>A0ABS1SEM3_9MICO</name>
<evidence type="ECO:0000313" key="2">
    <source>
        <dbReference type="EMBL" id="MBL3679003.1"/>
    </source>
</evidence>
<dbReference type="SUPFAM" id="SSF47240">
    <property type="entry name" value="Ferritin-like"/>
    <property type="match status" value="1"/>
</dbReference>
<dbReference type="InterPro" id="IPR012348">
    <property type="entry name" value="RNR-like"/>
</dbReference>
<proteinExistence type="predicted"/>
<evidence type="ECO:0000256" key="1">
    <source>
        <dbReference type="SAM" id="MobiDB-lite"/>
    </source>
</evidence>
<feature type="region of interest" description="Disordered" evidence="1">
    <location>
        <begin position="1"/>
        <end position="21"/>
    </location>
</feature>
<sequence length="90" mass="9075">MTHDTQASGSCCGSSSASAAPNVPAERNLLGGAADDMTVCPVMAGTPVSKAQAVAVGLFRDFEGERYYFCCAGCGPAFDADPAKYAASMA</sequence>
<gene>
    <name evidence="2" type="ORF">D3230_06790</name>
</gene>
<comment type="caution">
    <text evidence="2">The sequence shown here is derived from an EMBL/GenBank/DDBJ whole genome shotgun (WGS) entry which is preliminary data.</text>
</comment>
<dbReference type="Proteomes" id="UP001645859">
    <property type="component" value="Unassembled WGS sequence"/>
</dbReference>
<dbReference type="Gene3D" id="1.10.620.20">
    <property type="entry name" value="Ribonucleotide Reductase, subunit A"/>
    <property type="match status" value="1"/>
</dbReference>
<dbReference type="RefSeq" id="WP_202344273.1">
    <property type="nucleotide sequence ID" value="NZ_BAAAPI010000013.1"/>
</dbReference>
<reference evidence="2 3" key="1">
    <citation type="submission" date="2018-09" db="EMBL/GenBank/DDBJ databases">
        <title>Comparative genomics of Leucobacter spp.</title>
        <authorList>
            <person name="Reis A.C."/>
            <person name="Kolvenbach B.A."/>
            <person name="Corvini P.F.X."/>
            <person name="Nunes O.C."/>
        </authorList>
    </citation>
    <scope>NUCLEOTIDE SEQUENCE [LARGE SCALE GENOMIC DNA]</scope>
    <source>
        <strain evidence="2 3">TAN 31504</strain>
    </source>
</reference>
<protein>
    <submittedName>
        <fullName evidence="2">YHS domain-containing protein</fullName>
    </submittedName>
</protein>
<evidence type="ECO:0000313" key="3">
    <source>
        <dbReference type="Proteomes" id="UP001645859"/>
    </source>
</evidence>
<accession>A0ABS1SEM3</accession>
<organism evidence="2 3">
    <name type="scientific">Leucobacter chromiireducens subsp. solipictus</name>
    <dbReference type="NCBI Taxonomy" id="398235"/>
    <lineage>
        <taxon>Bacteria</taxon>
        <taxon>Bacillati</taxon>
        <taxon>Actinomycetota</taxon>
        <taxon>Actinomycetes</taxon>
        <taxon>Micrococcales</taxon>
        <taxon>Microbacteriaceae</taxon>
        <taxon>Leucobacter</taxon>
    </lineage>
</organism>
<dbReference type="InterPro" id="IPR009078">
    <property type="entry name" value="Ferritin-like_SF"/>
</dbReference>
<feature type="compositionally biased region" description="Low complexity" evidence="1">
    <location>
        <begin position="7"/>
        <end position="20"/>
    </location>
</feature>
<dbReference type="EMBL" id="QYAC01000003">
    <property type="protein sequence ID" value="MBL3679003.1"/>
    <property type="molecule type" value="Genomic_DNA"/>
</dbReference>
<keyword evidence="3" id="KW-1185">Reference proteome</keyword>